<evidence type="ECO:0000313" key="18">
    <source>
        <dbReference type="Proteomes" id="UP000308768"/>
    </source>
</evidence>
<dbReference type="GO" id="GO:0005543">
    <property type="term" value="F:phospholipid binding"/>
    <property type="evidence" value="ECO:0007669"/>
    <property type="project" value="TreeGrafter"/>
</dbReference>
<feature type="compositionally biased region" description="Gly residues" evidence="15">
    <location>
        <begin position="136"/>
        <end position="151"/>
    </location>
</feature>
<comment type="caution">
    <text evidence="17">The sequence shown here is derived from an EMBL/GenBank/DDBJ whole genome shotgun (WGS) entry which is preliminary data.</text>
</comment>
<feature type="compositionally biased region" description="Low complexity" evidence="15">
    <location>
        <begin position="341"/>
        <end position="357"/>
    </location>
</feature>
<feature type="coiled-coil region" evidence="14">
    <location>
        <begin position="630"/>
        <end position="661"/>
    </location>
</feature>
<feature type="compositionally biased region" description="Polar residues" evidence="15">
    <location>
        <begin position="35"/>
        <end position="64"/>
    </location>
</feature>
<proteinExistence type="inferred from homology"/>
<evidence type="ECO:0000256" key="1">
    <source>
        <dbReference type="ARBA" id="ARBA00004335"/>
    </source>
</evidence>
<evidence type="ECO:0000259" key="16">
    <source>
        <dbReference type="Pfam" id="PF05064"/>
    </source>
</evidence>
<dbReference type="FunFam" id="1.20.5.170:FF:000040">
    <property type="entry name" value="Nuclear pore glycoprotein p62"/>
    <property type="match status" value="1"/>
</dbReference>
<dbReference type="EMBL" id="NAJN01000133">
    <property type="protein sequence ID" value="TKA78653.1"/>
    <property type="molecule type" value="Genomic_DNA"/>
</dbReference>
<evidence type="ECO:0000256" key="10">
    <source>
        <dbReference type="ARBA" id="ARBA00023242"/>
    </source>
</evidence>
<feature type="compositionally biased region" description="Low complexity" evidence="15">
    <location>
        <begin position="423"/>
        <end position="438"/>
    </location>
</feature>
<gene>
    <name evidence="17" type="ORF">B0A49_01424</name>
</gene>
<keyword evidence="6" id="KW-0509">mRNA transport</keyword>
<evidence type="ECO:0000256" key="13">
    <source>
        <dbReference type="ARBA" id="ARBA00081079"/>
    </source>
</evidence>
<feature type="compositionally biased region" description="Polar residues" evidence="15">
    <location>
        <begin position="116"/>
        <end position="125"/>
    </location>
</feature>
<name>A0A4U0XTB2_9PEZI</name>
<evidence type="ECO:0000256" key="8">
    <source>
        <dbReference type="ARBA" id="ARBA00023010"/>
    </source>
</evidence>
<evidence type="ECO:0000256" key="6">
    <source>
        <dbReference type="ARBA" id="ARBA00022816"/>
    </source>
</evidence>
<dbReference type="GO" id="GO:0006606">
    <property type="term" value="P:protein import into nucleus"/>
    <property type="evidence" value="ECO:0007669"/>
    <property type="project" value="TreeGrafter"/>
</dbReference>
<keyword evidence="14" id="KW-0175">Coiled coil</keyword>
<evidence type="ECO:0000256" key="14">
    <source>
        <dbReference type="SAM" id="Coils"/>
    </source>
</evidence>
<dbReference type="OrthoDB" id="344345at2759"/>
<sequence length="793" mass="78979">MADPPKPSFSFGNTSSTSGAAGSSPFGTASAGTANTSNSLFGQNNQNTPASSAPSLFGAASTSAGGVRKPSVFGGGGTTGGSAFGSSTTGGVGGLFGGGASSTGFSFGKPAGAASSDANKTSAPATSGAPAMSNIFGGGASTGAAPSGGGLFSNLASNNDTTSSAASGTSTPAVTTGGPFFGPGSNTASSAPGGSSTPATNKPSFSFANISTTPAGPPPSSGPATSSLFGAPQTQQPVSNLFGGGAKPLSNPGSTSGTMFGGGASSSSNLFGAKPTGTQDTATPGQSTPSLFGQKPANAQNTTASGQATPSLFGSAQPAQQSGGFFSNLNKPQSDNQSTDAVQSPAQPAGQQAQEQQKTGSFTFPTTSKPLLGGLGSTSSSQPQSAPAGKPTFSFPSPTPSTSQPPGSDTGAKPLFGEIQSGATPQAPTQTSAAPTSSLFGILNQKKEAGASTSAPASSTVPASTLFGQPNQQITSATPISSAAPTSNLFAALGQSKDTATATTTAPGTGATSSTQAPAASLFGTAASKPAETSFTTQPTTSGPAASTTTAPNLAASTAGPPPPPQSRLKNKSMDEIITRWASDLSTYQKEFQSQAEKVAAWDRMLVENSDKISKLYSKTFQAERDTAEVERQLSDVEGQQEELEQWLDRYEREVDDLMDRLGAGAGGEGLQGVDQERERTYKLAERLSERLGEMGRDLTSMIEEINLASAKISKTSKPDDPLSHIVRILNSHLAQLQQIDAAATALAAKVEAAKSEGARIRLGRGGAGTMAARSGLGGDAADDFYRSYLGRK</sequence>
<feature type="compositionally biased region" description="Low complexity" evidence="15">
    <location>
        <begin position="365"/>
        <end position="406"/>
    </location>
</feature>
<dbReference type="PANTHER" id="PTHR12084">
    <property type="entry name" value="NUCLEAR PORE GLYCOPROTEIN P62-RELATED"/>
    <property type="match status" value="1"/>
</dbReference>
<dbReference type="AlphaFoldDB" id="A0A4U0XTB2"/>
<evidence type="ECO:0000256" key="9">
    <source>
        <dbReference type="ARBA" id="ARBA00023132"/>
    </source>
</evidence>
<feature type="compositionally biased region" description="Low complexity" evidence="15">
    <location>
        <begin position="536"/>
        <end position="552"/>
    </location>
</feature>
<evidence type="ECO:0000256" key="3">
    <source>
        <dbReference type="ARBA" id="ARBA00004620"/>
    </source>
</evidence>
<feature type="compositionally biased region" description="Polar residues" evidence="15">
    <location>
        <begin position="265"/>
        <end position="340"/>
    </location>
</feature>
<evidence type="ECO:0000256" key="15">
    <source>
        <dbReference type="SAM" id="MobiDB-lite"/>
    </source>
</evidence>
<feature type="region of interest" description="Disordered" evidence="15">
    <location>
        <begin position="529"/>
        <end position="571"/>
    </location>
</feature>
<keyword evidence="9" id="KW-0906">Nuclear pore complex</keyword>
<dbReference type="Gene3D" id="1.20.5.170">
    <property type="match status" value="1"/>
</dbReference>
<feature type="compositionally biased region" description="Low complexity" evidence="15">
    <location>
        <begin position="450"/>
        <end position="465"/>
    </location>
</feature>
<protein>
    <recommendedName>
        <fullName evidence="11">Nucleoporin NSP1</fullName>
    </recommendedName>
    <alternativeName>
        <fullName evidence="12">Nuclear pore protein NSP1</fullName>
    </alternativeName>
    <alternativeName>
        <fullName evidence="13">Nucleoskeletal-like protein</fullName>
    </alternativeName>
</protein>
<keyword evidence="8" id="KW-0811">Translocation</keyword>
<dbReference type="STRING" id="331657.A0A4U0XTB2"/>
<accession>A0A4U0XTB2</accession>
<dbReference type="GO" id="GO:0044613">
    <property type="term" value="C:nuclear pore central transport channel"/>
    <property type="evidence" value="ECO:0007669"/>
    <property type="project" value="TreeGrafter"/>
</dbReference>
<evidence type="ECO:0000256" key="2">
    <source>
        <dbReference type="ARBA" id="ARBA00004567"/>
    </source>
</evidence>
<dbReference type="GO" id="GO:0017056">
    <property type="term" value="F:structural constituent of nuclear pore"/>
    <property type="evidence" value="ECO:0007669"/>
    <property type="project" value="InterPro"/>
</dbReference>
<keyword evidence="7" id="KW-0653">Protein transport</keyword>
<evidence type="ECO:0000313" key="17">
    <source>
        <dbReference type="EMBL" id="TKA78653.1"/>
    </source>
</evidence>
<evidence type="ECO:0000256" key="12">
    <source>
        <dbReference type="ARBA" id="ARBA00078941"/>
    </source>
</evidence>
<organism evidence="17 18">
    <name type="scientific">Cryomyces minteri</name>
    <dbReference type="NCBI Taxonomy" id="331657"/>
    <lineage>
        <taxon>Eukaryota</taxon>
        <taxon>Fungi</taxon>
        <taxon>Dikarya</taxon>
        <taxon>Ascomycota</taxon>
        <taxon>Pezizomycotina</taxon>
        <taxon>Dothideomycetes</taxon>
        <taxon>Dothideomycetes incertae sedis</taxon>
        <taxon>Cryomyces</taxon>
    </lineage>
</organism>
<dbReference type="Pfam" id="PF05064">
    <property type="entry name" value="Nsp1_C"/>
    <property type="match status" value="1"/>
</dbReference>
<evidence type="ECO:0000256" key="4">
    <source>
        <dbReference type="ARBA" id="ARBA00005911"/>
    </source>
</evidence>
<dbReference type="GO" id="GO:0031965">
    <property type="term" value="C:nuclear membrane"/>
    <property type="evidence" value="ECO:0007669"/>
    <property type="project" value="UniProtKB-SubCell"/>
</dbReference>
<dbReference type="GO" id="GO:0006405">
    <property type="term" value="P:RNA export from nucleus"/>
    <property type="evidence" value="ECO:0007669"/>
    <property type="project" value="TreeGrafter"/>
</dbReference>
<evidence type="ECO:0000256" key="7">
    <source>
        <dbReference type="ARBA" id="ARBA00022927"/>
    </source>
</evidence>
<evidence type="ECO:0000256" key="5">
    <source>
        <dbReference type="ARBA" id="ARBA00022448"/>
    </source>
</evidence>
<reference evidence="17 18" key="1">
    <citation type="submission" date="2017-03" db="EMBL/GenBank/DDBJ databases">
        <title>Genomes of endolithic fungi from Antarctica.</title>
        <authorList>
            <person name="Coleine C."/>
            <person name="Masonjones S."/>
            <person name="Stajich J.E."/>
        </authorList>
    </citation>
    <scope>NUCLEOTIDE SEQUENCE [LARGE SCALE GENOMIC DNA]</scope>
    <source>
        <strain evidence="17 18">CCFEE 5187</strain>
    </source>
</reference>
<feature type="compositionally biased region" description="Polar residues" evidence="15">
    <location>
        <begin position="201"/>
        <end position="210"/>
    </location>
</feature>
<keyword evidence="18" id="KW-1185">Reference proteome</keyword>
<feature type="region of interest" description="Disordered" evidence="15">
    <location>
        <begin position="1"/>
        <end position="481"/>
    </location>
</feature>
<dbReference type="InterPro" id="IPR007758">
    <property type="entry name" value="Nucleoporin_NSP1_C"/>
</dbReference>
<comment type="subcellular location">
    <subcellularLocation>
        <location evidence="1">Nucleus membrane</location>
        <topology evidence="1">Peripheral membrane protein</topology>
        <orientation evidence="1">Cytoplasmic side</orientation>
    </subcellularLocation>
    <subcellularLocation>
        <location evidence="3">Nucleus membrane</location>
        <topology evidence="3">Peripheral membrane protein</topology>
        <orientation evidence="3">Nucleoplasmic side</orientation>
    </subcellularLocation>
    <subcellularLocation>
        <location evidence="2">Nucleus</location>
        <location evidence="2">Nuclear pore complex</location>
    </subcellularLocation>
</comment>
<feature type="compositionally biased region" description="Low complexity" evidence="15">
    <location>
        <begin position="153"/>
        <end position="200"/>
    </location>
</feature>
<keyword evidence="5" id="KW-0813">Transport</keyword>
<dbReference type="PANTHER" id="PTHR12084:SF0">
    <property type="entry name" value="NUCLEAR PORE GLYCOPROTEIN P62"/>
    <property type="match status" value="1"/>
</dbReference>
<feature type="domain" description="Nucleoporin NSP1-like C-terminal" evidence="16">
    <location>
        <begin position="564"/>
        <end position="661"/>
    </location>
</feature>
<comment type="similarity">
    <text evidence="4">Belongs to the nucleoporin NSP1/NUP62 family.</text>
</comment>
<keyword evidence="10" id="KW-0539">Nucleus</keyword>
<dbReference type="InterPro" id="IPR026010">
    <property type="entry name" value="NSP1/NUP62"/>
</dbReference>
<evidence type="ECO:0000256" key="11">
    <source>
        <dbReference type="ARBA" id="ARBA00068864"/>
    </source>
</evidence>
<feature type="compositionally biased region" description="Low complexity" evidence="15">
    <location>
        <begin position="8"/>
        <end position="34"/>
    </location>
</feature>
<feature type="compositionally biased region" description="Gly residues" evidence="15">
    <location>
        <begin position="73"/>
        <end position="101"/>
    </location>
</feature>
<dbReference type="GO" id="GO:0051028">
    <property type="term" value="P:mRNA transport"/>
    <property type="evidence" value="ECO:0007669"/>
    <property type="project" value="UniProtKB-KW"/>
</dbReference>
<dbReference type="Proteomes" id="UP000308768">
    <property type="component" value="Unassembled WGS sequence"/>
</dbReference>